<dbReference type="GO" id="GO:0030247">
    <property type="term" value="F:polysaccharide binding"/>
    <property type="evidence" value="ECO:0007669"/>
    <property type="project" value="InterPro"/>
</dbReference>
<dbReference type="Proteomes" id="UP001319200">
    <property type="component" value="Unassembled WGS sequence"/>
</dbReference>
<dbReference type="SUPFAM" id="SSF81296">
    <property type="entry name" value="E set domains"/>
    <property type="match status" value="1"/>
</dbReference>
<dbReference type="PROSITE" id="PS51257">
    <property type="entry name" value="PROKAR_LIPOPROTEIN"/>
    <property type="match status" value="1"/>
</dbReference>
<feature type="domain" description="Surface glycan-binding protein B xyloglucan binding" evidence="2">
    <location>
        <begin position="214"/>
        <end position="400"/>
    </location>
</feature>
<name>A0AAP2GLQ7_9BACT</name>
<dbReference type="Gene3D" id="2.60.40.10">
    <property type="entry name" value="Immunoglobulins"/>
    <property type="match status" value="2"/>
</dbReference>
<dbReference type="EMBL" id="JAHESF010000046">
    <property type="protein sequence ID" value="MBT1700686.1"/>
    <property type="molecule type" value="Genomic_DNA"/>
</dbReference>
<dbReference type="InterPro" id="IPR040475">
    <property type="entry name" value="SGBP_B_XBD"/>
</dbReference>
<proteinExistence type="predicted"/>
<accession>A0AAP2GLQ7</accession>
<protein>
    <recommendedName>
        <fullName evidence="2">Surface glycan-binding protein B xyloglucan binding domain-containing protein</fullName>
    </recommendedName>
</protein>
<dbReference type="InterPro" id="IPR014756">
    <property type="entry name" value="Ig_E-set"/>
</dbReference>
<keyword evidence="4" id="KW-1185">Reference proteome</keyword>
<dbReference type="InterPro" id="IPR013783">
    <property type="entry name" value="Ig-like_fold"/>
</dbReference>
<keyword evidence="1" id="KW-0732">Signal</keyword>
<dbReference type="AlphaFoldDB" id="A0AAP2GLQ7"/>
<gene>
    <name evidence="3" type="ORF">KK083_27600</name>
</gene>
<evidence type="ECO:0000313" key="4">
    <source>
        <dbReference type="Proteomes" id="UP001319200"/>
    </source>
</evidence>
<feature type="chain" id="PRO_5042859697" description="Surface glycan-binding protein B xyloglucan binding domain-containing protein" evidence="1">
    <location>
        <begin position="20"/>
        <end position="404"/>
    </location>
</feature>
<comment type="caution">
    <text evidence="3">The sequence shown here is derived from an EMBL/GenBank/DDBJ whole genome shotgun (WGS) entry which is preliminary data.</text>
</comment>
<organism evidence="3 4">
    <name type="scientific">Chryseosolibacter histidini</name>
    <dbReference type="NCBI Taxonomy" id="2782349"/>
    <lineage>
        <taxon>Bacteria</taxon>
        <taxon>Pseudomonadati</taxon>
        <taxon>Bacteroidota</taxon>
        <taxon>Cytophagia</taxon>
        <taxon>Cytophagales</taxon>
        <taxon>Chryseotaleaceae</taxon>
        <taxon>Chryseosolibacter</taxon>
    </lineage>
</organism>
<feature type="signal peptide" evidence="1">
    <location>
        <begin position="1"/>
        <end position="19"/>
    </location>
</feature>
<evidence type="ECO:0000256" key="1">
    <source>
        <dbReference type="SAM" id="SignalP"/>
    </source>
</evidence>
<sequence>MKKIHALYLSCLVMIAASAVLLSCDDEAEAPVITNVRLTNPATRDVSLTQAPLGAVLVIQGRNLGGVTKLYLNDYDVKLLPSYVSNSSIVVTIVDQVPTIATNPNVSNTMRVVTKDGQSFSYNFETLPPPAIIESVSNEMAKAGETITLTGKYFYFVQAVAFPGNVLGTNITTAPDGTWLKVTVPAGVSASGGHIFVASNSGLSSQTVRSQFGNKTGMFMNFDDLNPFGWGIQGSNITTSTPGGIIKPIDNKFGLISTMLNKNFGWSNDKVIDITYWGKKMFPEGAGYEPATAISDMDLRLEVAVEKPTNNLDGVQLLVWINLDAEYSYAYPLGQAVKSLDGNWYTVSVPLSNLATSGGKKLANYGDILKQGTHEIRLVINNATATDIDGTITVDNVRIVNRTR</sequence>
<evidence type="ECO:0000313" key="3">
    <source>
        <dbReference type="EMBL" id="MBT1700686.1"/>
    </source>
</evidence>
<dbReference type="Pfam" id="PF18329">
    <property type="entry name" value="SGBP_B_XBD"/>
    <property type="match status" value="1"/>
</dbReference>
<evidence type="ECO:0000259" key="2">
    <source>
        <dbReference type="Pfam" id="PF18329"/>
    </source>
</evidence>
<reference evidence="3 4" key="1">
    <citation type="submission" date="2021-05" db="EMBL/GenBank/DDBJ databases">
        <title>A Polyphasic approach of four new species of the genus Ohtaekwangia: Ohtaekwangia histidinii sp. nov., Ohtaekwangia cretensis sp. nov., Ohtaekwangia indiensis sp. nov., Ohtaekwangia reichenbachii sp. nov. from diverse environment.</title>
        <authorList>
            <person name="Octaviana S."/>
        </authorList>
    </citation>
    <scope>NUCLEOTIDE SEQUENCE [LARGE SCALE GENOMIC DNA]</scope>
    <source>
        <strain evidence="3 4">PWU4</strain>
    </source>
</reference>
<dbReference type="RefSeq" id="WP_254169374.1">
    <property type="nucleotide sequence ID" value="NZ_JAHESF010000046.1"/>
</dbReference>